<dbReference type="PANTHER" id="PTHR42920:SF5">
    <property type="entry name" value="EAMA DOMAIN-CONTAINING PROTEIN"/>
    <property type="match status" value="1"/>
</dbReference>
<evidence type="ECO:0000256" key="1">
    <source>
        <dbReference type="ARBA" id="ARBA00004651"/>
    </source>
</evidence>
<evidence type="ECO:0000313" key="9">
    <source>
        <dbReference type="EMBL" id="CAB4742111.1"/>
    </source>
</evidence>
<dbReference type="InterPro" id="IPR051258">
    <property type="entry name" value="Diverse_Substrate_Transporter"/>
</dbReference>
<feature type="transmembrane region" description="Helical" evidence="7">
    <location>
        <begin position="41"/>
        <end position="60"/>
    </location>
</feature>
<feature type="transmembrane region" description="Helical" evidence="7">
    <location>
        <begin position="264"/>
        <end position="282"/>
    </location>
</feature>
<keyword evidence="2" id="KW-1003">Cell membrane</keyword>
<dbReference type="InterPro" id="IPR000620">
    <property type="entry name" value="EamA_dom"/>
</dbReference>
<evidence type="ECO:0000256" key="4">
    <source>
        <dbReference type="ARBA" id="ARBA00022989"/>
    </source>
</evidence>
<accession>A0A6J6T4M3</accession>
<name>A0A6J6T4M3_9ZZZZ</name>
<comment type="subcellular location">
    <subcellularLocation>
        <location evidence="1">Cell membrane</location>
        <topology evidence="1">Multi-pass membrane protein</topology>
    </subcellularLocation>
</comment>
<protein>
    <submittedName>
        <fullName evidence="9">Unannotated protein</fullName>
    </submittedName>
</protein>
<feature type="transmembrane region" description="Helical" evidence="7">
    <location>
        <begin position="96"/>
        <end position="116"/>
    </location>
</feature>
<dbReference type="EMBL" id="CAEZYQ010000009">
    <property type="protein sequence ID" value="CAB4742111.1"/>
    <property type="molecule type" value="Genomic_DNA"/>
</dbReference>
<keyword evidence="3 7" id="KW-0812">Transmembrane</keyword>
<evidence type="ECO:0000256" key="6">
    <source>
        <dbReference type="SAM" id="MobiDB-lite"/>
    </source>
</evidence>
<evidence type="ECO:0000259" key="8">
    <source>
        <dbReference type="Pfam" id="PF00892"/>
    </source>
</evidence>
<evidence type="ECO:0000256" key="5">
    <source>
        <dbReference type="ARBA" id="ARBA00023136"/>
    </source>
</evidence>
<dbReference type="SUPFAM" id="SSF103481">
    <property type="entry name" value="Multidrug resistance efflux transporter EmrE"/>
    <property type="match status" value="2"/>
</dbReference>
<evidence type="ECO:0000256" key="7">
    <source>
        <dbReference type="SAM" id="Phobius"/>
    </source>
</evidence>
<dbReference type="Pfam" id="PF00892">
    <property type="entry name" value="EamA"/>
    <property type="match status" value="2"/>
</dbReference>
<feature type="transmembrane region" description="Helical" evidence="7">
    <location>
        <begin position="123"/>
        <end position="144"/>
    </location>
</feature>
<dbReference type="InterPro" id="IPR037185">
    <property type="entry name" value="EmrE-like"/>
</dbReference>
<gene>
    <name evidence="9" type="ORF">UFOPK2761_01393</name>
</gene>
<feature type="compositionally biased region" description="Basic and acidic residues" evidence="6">
    <location>
        <begin position="329"/>
        <end position="343"/>
    </location>
</feature>
<evidence type="ECO:0000256" key="3">
    <source>
        <dbReference type="ARBA" id="ARBA00022692"/>
    </source>
</evidence>
<dbReference type="AlphaFoldDB" id="A0A6J6T4M3"/>
<sequence length="343" mass="35289">MTSRRTSLLATLALLAMTASWGSTFFLIRDLLDRVPTLDFLAVRFLIATAAMLLVAPQAVRRLSPESRKHAAVLGGVYGVAQVLQTAGLAHTPASVSGFVTGMYVVLTPLLAAVLLRTRIGPLTWAAVALAALGLGVLTLQGFSVGYGEAITLVAAGLYALHIVGLGAWSDPRQALGMSIVQIGVIAVLCSIATLPDGVVLPATGADWASVVYMALVAGAAAMLAQTWAQAHLPPTRSAIIMSMEPVFAASFAVWLGGEAATSRMLLGGAMVLTAMLLVELAPRRKVEGQGVSPDSMACCAPPCGHLAALSSVVDAGASPPSSALRGTPQDDARDGRESRDTP</sequence>
<dbReference type="GO" id="GO:0005886">
    <property type="term" value="C:plasma membrane"/>
    <property type="evidence" value="ECO:0007669"/>
    <property type="project" value="UniProtKB-SubCell"/>
</dbReference>
<keyword evidence="5 7" id="KW-0472">Membrane</keyword>
<organism evidence="9">
    <name type="scientific">freshwater metagenome</name>
    <dbReference type="NCBI Taxonomy" id="449393"/>
    <lineage>
        <taxon>unclassified sequences</taxon>
        <taxon>metagenomes</taxon>
        <taxon>ecological metagenomes</taxon>
    </lineage>
</organism>
<feature type="transmembrane region" description="Helical" evidence="7">
    <location>
        <begin position="208"/>
        <end position="228"/>
    </location>
</feature>
<feature type="domain" description="EamA" evidence="8">
    <location>
        <begin position="11"/>
        <end position="139"/>
    </location>
</feature>
<dbReference type="PANTHER" id="PTHR42920">
    <property type="entry name" value="OS03G0707200 PROTEIN-RELATED"/>
    <property type="match status" value="1"/>
</dbReference>
<keyword evidence="4 7" id="KW-1133">Transmembrane helix</keyword>
<feature type="transmembrane region" description="Helical" evidence="7">
    <location>
        <begin position="150"/>
        <end position="169"/>
    </location>
</feature>
<feature type="transmembrane region" description="Helical" evidence="7">
    <location>
        <begin position="176"/>
        <end position="196"/>
    </location>
</feature>
<feature type="transmembrane region" description="Helical" evidence="7">
    <location>
        <begin position="240"/>
        <end position="258"/>
    </location>
</feature>
<reference evidence="9" key="1">
    <citation type="submission" date="2020-05" db="EMBL/GenBank/DDBJ databases">
        <authorList>
            <person name="Chiriac C."/>
            <person name="Salcher M."/>
            <person name="Ghai R."/>
            <person name="Kavagutti S V."/>
        </authorList>
    </citation>
    <scope>NUCLEOTIDE SEQUENCE</scope>
</reference>
<feature type="domain" description="EamA" evidence="8">
    <location>
        <begin position="159"/>
        <end position="279"/>
    </location>
</feature>
<feature type="region of interest" description="Disordered" evidence="6">
    <location>
        <begin position="315"/>
        <end position="343"/>
    </location>
</feature>
<evidence type="ECO:0000256" key="2">
    <source>
        <dbReference type="ARBA" id="ARBA00022475"/>
    </source>
</evidence>
<feature type="transmembrane region" description="Helical" evidence="7">
    <location>
        <begin position="72"/>
        <end position="90"/>
    </location>
</feature>
<proteinExistence type="predicted"/>